<dbReference type="InterPro" id="IPR011856">
    <property type="entry name" value="tRNA_endonuc-like_dom_sf"/>
</dbReference>
<dbReference type="GO" id="GO:0004519">
    <property type="term" value="F:endonuclease activity"/>
    <property type="evidence" value="ECO:0007669"/>
    <property type="project" value="InterPro"/>
</dbReference>
<reference evidence="2 3" key="1">
    <citation type="journal article" date="2018" name="ACS Chem. Biol.">
        <title>Ketoreductase domain dysfunction expands chemodiversity: malyngamide biosynthesis in the cyanobacterium Okeania hirsuta.</title>
        <authorList>
            <person name="Moss N.A."/>
            <person name="Leao T."/>
            <person name="Rankin M."/>
            <person name="McCullough T.M."/>
            <person name="Qu P."/>
            <person name="Korobeynikov A."/>
            <person name="Smith J.L."/>
            <person name="Gerwick L."/>
            <person name="Gerwick W.H."/>
        </authorList>
    </citation>
    <scope>NUCLEOTIDE SEQUENCE [LARGE SCALE GENOMIC DNA]</scope>
    <source>
        <strain evidence="2 3">PAB10Feb10-1</strain>
    </source>
</reference>
<proteinExistence type="predicted"/>
<dbReference type="Gene3D" id="3.40.1350.10">
    <property type="match status" value="1"/>
</dbReference>
<comment type="caution">
    <text evidence="2">The sequence shown here is derived from an EMBL/GenBank/DDBJ whole genome shotgun (WGS) entry which is preliminary data.</text>
</comment>
<accession>A0A3N6NDS6</accession>
<gene>
    <name evidence="2" type="ORF">D5R40_26915</name>
</gene>
<feature type="domain" description="Endonuclease NucS C-terminal" evidence="1">
    <location>
        <begin position="38"/>
        <end position="106"/>
    </location>
</feature>
<dbReference type="AlphaFoldDB" id="A0A3N6NDS6"/>
<name>A0A3N6NDS6_9CYAN</name>
<dbReference type="RefSeq" id="WP_124146532.1">
    <property type="nucleotide sequence ID" value="NZ_CAWOKI010000167.1"/>
</dbReference>
<sequence length="434" mass="50524">MPYLKAKHLTEAEKKRDEKVAKSTRNLVLINDKIKFQSEEDLENYIEENFNQILPGLVLIKRQHTINTQRCDLLCSIKSVKQPVIIELKNEEDRNLISQLTRYRKALLIEKPFPEQIDYSLPVKLIAIAPTFHEDNYTDQEASKFENDFCLWEFSIDIEQGKDIAQFNLSGKTYDIPYPIFGFPGKILNSESYSKSLPTFAWEFYFRLDQKYKKDFQGLRNQLIVQPKIKEMVSTSYRKVLYGTGEGKNHKKLAEITNTPGKDLCLFLWLPTSVDTKSEKPVARCGFVLKNSSNSLSNDSVVEWLVSTKETLNNKNTPDINSEVAAYGRDGTLKWSRANLYLGNVTFRYTQDPVKLDEWKRVAKTSSSKVLNQIVNSYQNNPTFWLLMYVLKGVTPKTITDEDRIWWESYKTKTPIHLGWYIDLALKTWNYKIK</sequence>
<keyword evidence="3" id="KW-1185">Reference proteome</keyword>
<dbReference type="GO" id="GO:0003676">
    <property type="term" value="F:nucleic acid binding"/>
    <property type="evidence" value="ECO:0007669"/>
    <property type="project" value="InterPro"/>
</dbReference>
<evidence type="ECO:0000313" key="2">
    <source>
        <dbReference type="EMBL" id="RQH27607.1"/>
    </source>
</evidence>
<evidence type="ECO:0000259" key="1">
    <source>
        <dbReference type="Pfam" id="PF01939"/>
    </source>
</evidence>
<dbReference type="OrthoDB" id="442038at2"/>
<dbReference type="Pfam" id="PF01939">
    <property type="entry name" value="NucS_C"/>
    <property type="match status" value="1"/>
</dbReference>
<dbReference type="Proteomes" id="UP000269154">
    <property type="component" value="Unassembled WGS sequence"/>
</dbReference>
<organism evidence="2 3">
    <name type="scientific">Okeania hirsuta</name>
    <dbReference type="NCBI Taxonomy" id="1458930"/>
    <lineage>
        <taxon>Bacteria</taxon>
        <taxon>Bacillati</taxon>
        <taxon>Cyanobacteriota</taxon>
        <taxon>Cyanophyceae</taxon>
        <taxon>Oscillatoriophycideae</taxon>
        <taxon>Oscillatoriales</taxon>
        <taxon>Microcoleaceae</taxon>
        <taxon>Okeania</taxon>
    </lineage>
</organism>
<dbReference type="EMBL" id="RCBY01000239">
    <property type="protein sequence ID" value="RQH27607.1"/>
    <property type="molecule type" value="Genomic_DNA"/>
</dbReference>
<dbReference type="InterPro" id="IPR048301">
    <property type="entry name" value="NucS_C"/>
</dbReference>
<protein>
    <submittedName>
        <fullName evidence="2">DUF91 domain-containing protein</fullName>
    </submittedName>
</protein>
<evidence type="ECO:0000313" key="3">
    <source>
        <dbReference type="Proteomes" id="UP000269154"/>
    </source>
</evidence>